<sequence>MSEKVAQSEVSYRVSMNMDPPPPYTLIDEQTIVHDTTSGQVLYNPGQCSANMDSNRQVCTIESTSLVLSLGQSIANIRLEKPTMESQNFVVTFPGMLTSTATAAMKKKGNKISVDNVLTPCTVHILIPSVSSSSKVHINLKSTQATISSQTSAVDLEIQSKNSPTHLAHVLANSLQLRSENSNVKLENIECRNLKLIMERSTANMSHLKAAEMSFNLERAPTLATCVASDYIVVRANHTSTELHDINANRMELILDHSKIDGALLTSDEIHMIIDHGSMISQVQAKSKEFKFDCTADHSNLHLDYMKEFKGELSFKSDHGQFHYPILPESKTQVRQVYAHSKYSTHLTFGEMKDFIKVRADHGKTAITFH</sequence>
<dbReference type="Pfam" id="PF13349">
    <property type="entry name" value="DUF4097"/>
    <property type="match status" value="1"/>
</dbReference>
<evidence type="ECO:0000313" key="2">
    <source>
        <dbReference type="EMBL" id="ORY07128.1"/>
    </source>
</evidence>
<organism evidence="2 3">
    <name type="scientific">Basidiobolus meristosporus CBS 931.73</name>
    <dbReference type="NCBI Taxonomy" id="1314790"/>
    <lineage>
        <taxon>Eukaryota</taxon>
        <taxon>Fungi</taxon>
        <taxon>Fungi incertae sedis</taxon>
        <taxon>Zoopagomycota</taxon>
        <taxon>Entomophthoromycotina</taxon>
        <taxon>Basidiobolomycetes</taxon>
        <taxon>Basidiobolales</taxon>
        <taxon>Basidiobolaceae</taxon>
        <taxon>Basidiobolus</taxon>
    </lineage>
</organism>
<dbReference type="Proteomes" id="UP000193498">
    <property type="component" value="Unassembled WGS sequence"/>
</dbReference>
<comment type="caution">
    <text evidence="2">The sequence shown here is derived from an EMBL/GenBank/DDBJ whole genome shotgun (WGS) entry which is preliminary data.</text>
</comment>
<dbReference type="AlphaFoldDB" id="A0A1Y1ZA19"/>
<dbReference type="InterPro" id="IPR025164">
    <property type="entry name" value="Toastrack_DUF4097"/>
</dbReference>
<gene>
    <name evidence="2" type="ORF">K493DRAFT_295701</name>
</gene>
<feature type="domain" description="DUF4097" evidence="1">
    <location>
        <begin position="122"/>
        <end position="304"/>
    </location>
</feature>
<dbReference type="EMBL" id="MCFE01000011">
    <property type="protein sequence ID" value="ORY07128.1"/>
    <property type="molecule type" value="Genomic_DNA"/>
</dbReference>
<name>A0A1Y1ZA19_9FUNG</name>
<accession>A0A1Y1ZA19</accession>
<evidence type="ECO:0000313" key="3">
    <source>
        <dbReference type="Proteomes" id="UP000193498"/>
    </source>
</evidence>
<keyword evidence="3" id="KW-1185">Reference proteome</keyword>
<protein>
    <recommendedName>
        <fullName evidence="1">DUF4097 domain-containing protein</fullName>
    </recommendedName>
</protein>
<reference evidence="2 3" key="1">
    <citation type="submission" date="2016-07" db="EMBL/GenBank/DDBJ databases">
        <title>Pervasive Adenine N6-methylation of Active Genes in Fungi.</title>
        <authorList>
            <consortium name="DOE Joint Genome Institute"/>
            <person name="Mondo S.J."/>
            <person name="Dannebaum R.O."/>
            <person name="Kuo R.C."/>
            <person name="Labutti K."/>
            <person name="Haridas S."/>
            <person name="Kuo A."/>
            <person name="Salamov A."/>
            <person name="Ahrendt S.R."/>
            <person name="Lipzen A."/>
            <person name="Sullivan W."/>
            <person name="Andreopoulos W.B."/>
            <person name="Clum A."/>
            <person name="Lindquist E."/>
            <person name="Daum C."/>
            <person name="Ramamoorthy G.K."/>
            <person name="Gryganskyi A."/>
            <person name="Culley D."/>
            <person name="Magnuson J.K."/>
            <person name="James T.Y."/>
            <person name="O'Malley M.A."/>
            <person name="Stajich J.E."/>
            <person name="Spatafora J.W."/>
            <person name="Visel A."/>
            <person name="Grigoriev I.V."/>
        </authorList>
    </citation>
    <scope>NUCLEOTIDE SEQUENCE [LARGE SCALE GENOMIC DNA]</scope>
    <source>
        <strain evidence="2 3">CBS 931.73</strain>
    </source>
</reference>
<dbReference type="InParanoid" id="A0A1Y1ZA19"/>
<proteinExistence type="predicted"/>
<evidence type="ECO:0000259" key="1">
    <source>
        <dbReference type="Pfam" id="PF13349"/>
    </source>
</evidence>